<evidence type="ECO:0000259" key="6">
    <source>
        <dbReference type="PROSITE" id="PS50802"/>
    </source>
</evidence>
<dbReference type="AlphaFoldDB" id="A0A4V6A7C8"/>
<feature type="domain" description="OTU" evidence="6">
    <location>
        <begin position="242"/>
        <end position="365"/>
    </location>
</feature>
<feature type="compositionally biased region" description="Low complexity" evidence="5">
    <location>
        <begin position="450"/>
        <end position="466"/>
    </location>
</feature>
<feature type="region of interest" description="Disordered" evidence="5">
    <location>
        <begin position="443"/>
        <end position="475"/>
    </location>
</feature>
<evidence type="ECO:0000256" key="4">
    <source>
        <dbReference type="ARBA" id="ARBA00022664"/>
    </source>
</evidence>
<keyword evidence="3" id="KW-0963">Cytoplasm</keyword>
<dbReference type="PANTHER" id="PTHR16290">
    <property type="entry name" value="TRANSCRIPTION FACTOR SMIF DECAPPING ENZYME DCP1"/>
    <property type="match status" value="1"/>
</dbReference>
<dbReference type="EMBL" id="RCHU01000668">
    <property type="protein sequence ID" value="TKR98525.1"/>
    <property type="molecule type" value="Genomic_DNA"/>
</dbReference>
<dbReference type="Pfam" id="PF02338">
    <property type="entry name" value="OTU"/>
    <property type="match status" value="1"/>
</dbReference>
<dbReference type="Pfam" id="PF06058">
    <property type="entry name" value="DCP1"/>
    <property type="match status" value="1"/>
</dbReference>
<dbReference type="GO" id="GO:0008047">
    <property type="term" value="F:enzyme activator activity"/>
    <property type="evidence" value="ECO:0007669"/>
    <property type="project" value="InterPro"/>
</dbReference>
<feature type="region of interest" description="Disordered" evidence="5">
    <location>
        <begin position="183"/>
        <end position="218"/>
    </location>
</feature>
<feature type="compositionally biased region" description="Pro residues" evidence="5">
    <location>
        <begin position="142"/>
        <end position="154"/>
    </location>
</feature>
<comment type="subcellular location">
    <subcellularLocation>
        <location evidence="1">Cytoplasm</location>
    </subcellularLocation>
</comment>
<feature type="compositionally biased region" description="Polar residues" evidence="5">
    <location>
        <begin position="156"/>
        <end position="170"/>
    </location>
</feature>
<evidence type="ECO:0000313" key="7">
    <source>
        <dbReference type="EMBL" id="TKR98525.1"/>
    </source>
</evidence>
<dbReference type="GO" id="GO:0003729">
    <property type="term" value="F:mRNA binding"/>
    <property type="evidence" value="ECO:0007669"/>
    <property type="project" value="TreeGrafter"/>
</dbReference>
<feature type="compositionally biased region" description="Pro residues" evidence="5">
    <location>
        <begin position="809"/>
        <end position="820"/>
    </location>
</feature>
<dbReference type="InterPro" id="IPR003323">
    <property type="entry name" value="OTU_dom"/>
</dbReference>
<sequence>MTRILVQRGSGSSSNQSRAGSSSSAARPDTQGTSIPQSASTVRDEEISEEVQEQVEVDEVLENSGSDDNKVVQIDELLTVSINGDRIESLNDDIVDNEKVGNDEGVGSGDLVKGLSGLILERSLVESEGSSAGYPEVGSGSPRPPPPPVPPPKPALTSSNSRRFMSGASNSVRIGSSRRAVAWPVVSTRSSPTGSRPSSPRSHGENEGYNSGDEQNPCFVSTYDDFERERQFEIDIRRSKGLEVKKMLEDGNCLFRAVADQVYGDSEEYDMARQMCIDYMERERDHFSQFITEGFTSYCKRKRRDKVYGNNVEIQALSEMYNRPIHIYSYSTEPINIFHGSYNTDTPPIRLSYHHGNHYNSLVNPRRSTIGAGLGFSCLQGASVDRDQIKAAIKAQQDQQIDNALLAEGRFYSDLELTEKEIERMVMEASRAEYLADNNFKPQLGRKESSTAGAEPSSSSARSSASETTKADGVQDTALSSGMQMVLSMGFSYLQVIEAYSIFGDDVDSMSTKLLNLTVLQRIDPLVEEILITAAHVTLYQFNIDLTQWSRKDVEGSLFVVKRNMQPRFQFIVMNRRNTDNLVENLLGDFEYEVQVPYLLYRNAAQEVNGIWFYNARECEEVANLFSRILNAYSKVPQKPKVSLSSTKSEFEELEAVPTMAVMDGPLEPSSANASVVSDVPDDPAFVNFFSTAMTIGTASTAAVAGQSYQSSIPIPLHSQLTSVASSTMPTLQIPSPPLSASIPLMPLLDVSEISSSSNRTANLVKPSFFVPPSSSTQIMPPVSSSIPTAPPLNPPTSLHRPYGAPLLQPFPPPTPPPSLTPASVPSPNHGPFISKDKVRDALLALVQDDQFIDMVYRTLLNAHHS</sequence>
<feature type="region of interest" description="Disordered" evidence="5">
    <location>
        <begin position="781"/>
        <end position="832"/>
    </location>
</feature>
<feature type="compositionally biased region" description="Polar residues" evidence="5">
    <location>
        <begin position="30"/>
        <end position="41"/>
    </location>
</feature>
<accession>A0A4V6A7C8</accession>
<dbReference type="GO" id="GO:0000932">
    <property type="term" value="C:P-body"/>
    <property type="evidence" value="ECO:0007669"/>
    <property type="project" value="TreeGrafter"/>
</dbReference>
<dbReference type="SUPFAM" id="SSF50729">
    <property type="entry name" value="PH domain-like"/>
    <property type="match status" value="1"/>
</dbReference>
<feature type="region of interest" description="Disordered" evidence="5">
    <location>
        <begin position="1"/>
        <end position="53"/>
    </location>
</feature>
<comment type="caution">
    <text evidence="7">The sequence shown here is derived from an EMBL/GenBank/DDBJ whole genome shotgun (WGS) entry which is preliminary data.</text>
</comment>
<dbReference type="GO" id="GO:0006397">
    <property type="term" value="P:mRNA processing"/>
    <property type="evidence" value="ECO:0007669"/>
    <property type="project" value="UniProtKB-KW"/>
</dbReference>
<evidence type="ECO:0000256" key="3">
    <source>
        <dbReference type="ARBA" id="ARBA00022490"/>
    </source>
</evidence>
<protein>
    <recommendedName>
        <fullName evidence="6">OTU domain-containing protein</fullName>
    </recommendedName>
</protein>
<dbReference type="CDD" id="cd13182">
    <property type="entry name" value="EVH1-like_Dcp1"/>
    <property type="match status" value="1"/>
</dbReference>
<dbReference type="FunFam" id="2.30.29.30:FF:000159">
    <property type="entry name" value="mRNA-decapping enzyme-like protein"/>
    <property type="match status" value="1"/>
</dbReference>
<dbReference type="Gene3D" id="3.90.70.80">
    <property type="match status" value="1"/>
</dbReference>
<dbReference type="GO" id="GO:0031087">
    <property type="term" value="P:deadenylation-independent decapping of nuclear-transcribed mRNA"/>
    <property type="evidence" value="ECO:0007669"/>
    <property type="project" value="TreeGrafter"/>
</dbReference>
<proteinExistence type="inferred from homology"/>
<dbReference type="CDD" id="cd22796">
    <property type="entry name" value="OTU_plant_OTU6-like"/>
    <property type="match status" value="1"/>
</dbReference>
<evidence type="ECO:0000256" key="1">
    <source>
        <dbReference type="ARBA" id="ARBA00004496"/>
    </source>
</evidence>
<dbReference type="FunFam" id="3.90.70.80:FF:000008">
    <property type="entry name" value="OTU domain-containing protein 5"/>
    <property type="match status" value="1"/>
</dbReference>
<evidence type="ECO:0000256" key="5">
    <source>
        <dbReference type="SAM" id="MobiDB-lite"/>
    </source>
</evidence>
<dbReference type="Gene3D" id="2.30.29.30">
    <property type="entry name" value="Pleckstrin-homology domain (PH domain)/Phosphotyrosine-binding domain (PTB)"/>
    <property type="match status" value="1"/>
</dbReference>
<comment type="similarity">
    <text evidence="2">Belongs to the DCP1 family.</text>
</comment>
<keyword evidence="4" id="KW-0507">mRNA processing</keyword>
<reference evidence="7" key="1">
    <citation type="submission" date="2018-10" db="EMBL/GenBank/DDBJ databases">
        <title>Population genomic analysis revealed the cold adaptation of white poplar.</title>
        <authorList>
            <person name="Liu Y.-J."/>
        </authorList>
    </citation>
    <scope>NUCLEOTIDE SEQUENCE [LARGE SCALE GENOMIC DNA]</scope>
    <source>
        <strain evidence="7">PAL-ZL1</strain>
    </source>
</reference>
<dbReference type="GO" id="GO:0000290">
    <property type="term" value="P:deadenylation-dependent decapping of nuclear-transcribed mRNA"/>
    <property type="evidence" value="ECO:0007669"/>
    <property type="project" value="InterPro"/>
</dbReference>
<organism evidence="7">
    <name type="scientific">Populus alba</name>
    <name type="common">White poplar</name>
    <dbReference type="NCBI Taxonomy" id="43335"/>
    <lineage>
        <taxon>Eukaryota</taxon>
        <taxon>Viridiplantae</taxon>
        <taxon>Streptophyta</taxon>
        <taxon>Embryophyta</taxon>
        <taxon>Tracheophyta</taxon>
        <taxon>Spermatophyta</taxon>
        <taxon>Magnoliopsida</taxon>
        <taxon>eudicotyledons</taxon>
        <taxon>Gunneridae</taxon>
        <taxon>Pentapetalae</taxon>
        <taxon>rosids</taxon>
        <taxon>fabids</taxon>
        <taxon>Malpighiales</taxon>
        <taxon>Salicaceae</taxon>
        <taxon>Saliceae</taxon>
        <taxon>Populus</taxon>
    </lineage>
</organism>
<feature type="region of interest" description="Disordered" evidence="5">
    <location>
        <begin position="126"/>
        <end position="170"/>
    </location>
</feature>
<dbReference type="STRING" id="43335.A0A4V6A7C8"/>
<dbReference type="InterPro" id="IPR010334">
    <property type="entry name" value="Dcp1"/>
</dbReference>
<dbReference type="InterPro" id="IPR011993">
    <property type="entry name" value="PH-like_dom_sf"/>
</dbReference>
<dbReference type="InterPro" id="IPR038765">
    <property type="entry name" value="Papain-like_cys_pep_sf"/>
</dbReference>
<evidence type="ECO:0000256" key="2">
    <source>
        <dbReference type="ARBA" id="ARBA00008778"/>
    </source>
</evidence>
<feature type="compositionally biased region" description="Low complexity" evidence="5">
    <location>
        <begin position="187"/>
        <end position="201"/>
    </location>
</feature>
<dbReference type="PANTHER" id="PTHR16290:SF0">
    <property type="entry name" value="DECAPPING PROTEIN 1, ISOFORM A"/>
    <property type="match status" value="1"/>
</dbReference>
<dbReference type="SUPFAM" id="SSF54001">
    <property type="entry name" value="Cysteine proteinases"/>
    <property type="match status" value="1"/>
</dbReference>
<gene>
    <name evidence="7" type="ORF">D5086_0000202620</name>
</gene>
<name>A0A4V6A7C8_POPAL</name>
<feature type="compositionally biased region" description="Low complexity" evidence="5">
    <location>
        <begin position="8"/>
        <end position="27"/>
    </location>
</feature>
<dbReference type="PROSITE" id="PS50802">
    <property type="entry name" value="OTU"/>
    <property type="match status" value="1"/>
</dbReference>